<accession>A0ABV9BQP8</accession>
<evidence type="ECO:0000313" key="2">
    <source>
        <dbReference type="EMBL" id="MFC4516415.1"/>
    </source>
</evidence>
<keyword evidence="3" id="KW-1185">Reference proteome</keyword>
<sequence length="126" mass="13849">MLASLKSRVARDRRSSGNGGLALGHYLDAALRHAPTEVSEQIAWAQQFLDDRMAYVEKGRQSTYRVGPEAHALMSTLHQELQEADYGRRGLYVVSASIERLIQALDAEGDLQRPERRGSGPGLSTG</sequence>
<dbReference type="RefSeq" id="WP_411951726.1">
    <property type="nucleotide sequence ID" value="NZ_JBHSFS010000013.1"/>
</dbReference>
<reference evidence="3" key="1">
    <citation type="journal article" date="2019" name="Int. J. Syst. Evol. Microbiol.">
        <title>The Global Catalogue of Microorganisms (GCM) 10K type strain sequencing project: providing services to taxonomists for standard genome sequencing and annotation.</title>
        <authorList>
            <consortium name="The Broad Institute Genomics Platform"/>
            <consortium name="The Broad Institute Genome Sequencing Center for Infectious Disease"/>
            <person name="Wu L."/>
            <person name="Ma J."/>
        </authorList>
    </citation>
    <scope>NUCLEOTIDE SEQUENCE [LARGE SCALE GENOMIC DNA]</scope>
    <source>
        <strain evidence="3">CECT 8064</strain>
    </source>
</reference>
<feature type="region of interest" description="Disordered" evidence="1">
    <location>
        <begin position="1"/>
        <end position="20"/>
    </location>
</feature>
<proteinExistence type="predicted"/>
<feature type="region of interest" description="Disordered" evidence="1">
    <location>
        <begin position="107"/>
        <end position="126"/>
    </location>
</feature>
<comment type="caution">
    <text evidence="2">The sequence shown here is derived from an EMBL/GenBank/DDBJ whole genome shotgun (WGS) entry which is preliminary data.</text>
</comment>
<dbReference type="Proteomes" id="UP001595990">
    <property type="component" value="Unassembled WGS sequence"/>
</dbReference>
<gene>
    <name evidence="2" type="ORF">ACFPEN_26225</name>
</gene>
<evidence type="ECO:0000256" key="1">
    <source>
        <dbReference type="SAM" id="MobiDB-lite"/>
    </source>
</evidence>
<organism evidence="2 3">
    <name type="scientific">Streptomyces ehimensis</name>
    <dbReference type="NCBI Taxonomy" id="68195"/>
    <lineage>
        <taxon>Bacteria</taxon>
        <taxon>Bacillati</taxon>
        <taxon>Actinomycetota</taxon>
        <taxon>Actinomycetes</taxon>
        <taxon>Kitasatosporales</taxon>
        <taxon>Streptomycetaceae</taxon>
        <taxon>Streptomyces</taxon>
    </lineage>
</organism>
<dbReference type="EMBL" id="JBHSFS010000013">
    <property type="protein sequence ID" value="MFC4516415.1"/>
    <property type="molecule type" value="Genomic_DNA"/>
</dbReference>
<protein>
    <submittedName>
        <fullName evidence="2">Uncharacterized protein</fullName>
    </submittedName>
</protein>
<name>A0ABV9BQP8_9ACTN</name>
<evidence type="ECO:0000313" key="3">
    <source>
        <dbReference type="Proteomes" id="UP001595990"/>
    </source>
</evidence>